<feature type="compositionally biased region" description="Basic residues" evidence="1">
    <location>
        <begin position="1067"/>
        <end position="1084"/>
    </location>
</feature>
<feature type="compositionally biased region" description="Basic and acidic residues" evidence="1">
    <location>
        <begin position="457"/>
        <end position="466"/>
    </location>
</feature>
<feature type="compositionally biased region" description="Basic and acidic residues" evidence="1">
    <location>
        <begin position="807"/>
        <end position="818"/>
    </location>
</feature>
<dbReference type="OrthoDB" id="6426227at2759"/>
<dbReference type="InterPro" id="IPR043151">
    <property type="entry name" value="BAH_sf"/>
</dbReference>
<proteinExistence type="predicted"/>
<dbReference type="EMBL" id="CABPRJ010001427">
    <property type="protein sequence ID" value="VVC35713.1"/>
    <property type="molecule type" value="Genomic_DNA"/>
</dbReference>
<feature type="compositionally biased region" description="Polar residues" evidence="1">
    <location>
        <begin position="781"/>
        <end position="801"/>
    </location>
</feature>
<protein>
    <recommendedName>
        <fullName evidence="2">BAH domain-containing protein</fullName>
    </recommendedName>
</protein>
<feature type="region of interest" description="Disordered" evidence="1">
    <location>
        <begin position="163"/>
        <end position="182"/>
    </location>
</feature>
<dbReference type="InterPro" id="IPR001025">
    <property type="entry name" value="BAH_dom"/>
</dbReference>
<feature type="compositionally biased region" description="Acidic residues" evidence="1">
    <location>
        <begin position="1107"/>
        <end position="1119"/>
    </location>
</feature>
<dbReference type="Proteomes" id="UP000325440">
    <property type="component" value="Unassembled WGS sequence"/>
</dbReference>
<dbReference type="InterPro" id="IPR052429">
    <property type="entry name" value="BAH_domain_protein"/>
</dbReference>
<gene>
    <name evidence="3" type="ORF">CINCED_3A015236</name>
</gene>
<name>A0A5E4MTY2_9HEMI</name>
<evidence type="ECO:0000256" key="1">
    <source>
        <dbReference type="SAM" id="MobiDB-lite"/>
    </source>
</evidence>
<dbReference type="PANTHER" id="PTHR12505">
    <property type="entry name" value="PHD FINGER TRANSCRIPTION FACTOR"/>
    <property type="match status" value="1"/>
</dbReference>
<keyword evidence="4" id="KW-1185">Reference proteome</keyword>
<feature type="region of interest" description="Disordered" evidence="1">
    <location>
        <begin position="1000"/>
        <end position="1136"/>
    </location>
</feature>
<reference evidence="3 4" key="1">
    <citation type="submission" date="2019-08" db="EMBL/GenBank/DDBJ databases">
        <authorList>
            <person name="Alioto T."/>
            <person name="Alioto T."/>
            <person name="Gomez Garrido J."/>
        </authorList>
    </citation>
    <scope>NUCLEOTIDE SEQUENCE [LARGE SCALE GENOMIC DNA]</scope>
</reference>
<dbReference type="SMART" id="SM00439">
    <property type="entry name" value="BAH"/>
    <property type="match status" value="1"/>
</dbReference>
<evidence type="ECO:0000313" key="4">
    <source>
        <dbReference type="Proteomes" id="UP000325440"/>
    </source>
</evidence>
<feature type="compositionally biased region" description="Polar residues" evidence="1">
    <location>
        <begin position="668"/>
        <end position="682"/>
    </location>
</feature>
<feature type="domain" description="BAH" evidence="2">
    <location>
        <begin position="1173"/>
        <end position="1299"/>
    </location>
</feature>
<feature type="region of interest" description="Disordered" evidence="1">
    <location>
        <begin position="457"/>
        <end position="493"/>
    </location>
</feature>
<dbReference type="GO" id="GO:0003682">
    <property type="term" value="F:chromatin binding"/>
    <property type="evidence" value="ECO:0007669"/>
    <property type="project" value="InterPro"/>
</dbReference>
<evidence type="ECO:0000313" key="3">
    <source>
        <dbReference type="EMBL" id="VVC35713.1"/>
    </source>
</evidence>
<feature type="compositionally biased region" description="Basic residues" evidence="1">
    <location>
        <begin position="838"/>
        <end position="849"/>
    </location>
</feature>
<feature type="region of interest" description="Disordered" evidence="1">
    <location>
        <begin position="668"/>
        <end position="746"/>
    </location>
</feature>
<accession>A0A5E4MTY2</accession>
<evidence type="ECO:0000259" key="2">
    <source>
        <dbReference type="PROSITE" id="PS51038"/>
    </source>
</evidence>
<feature type="compositionally biased region" description="Polar residues" evidence="1">
    <location>
        <begin position="62"/>
        <end position="72"/>
    </location>
</feature>
<dbReference type="Pfam" id="PF01426">
    <property type="entry name" value="BAH"/>
    <property type="match status" value="1"/>
</dbReference>
<dbReference type="PANTHER" id="PTHR12505:SF24">
    <property type="entry name" value="PROTEIN WINGED EYE"/>
    <property type="match status" value="1"/>
</dbReference>
<sequence length="1307" mass="146734">MAFFFCAPGSTAEQLIAQSAFKIRTSGQQIGTTMIQNGGGGGSVHPDPNLKEMPKLVKLAPNNGSVDRSPLQQELKKRKRPIGKSHGLITSKPLTIVAPTPITPTRNDDSLSSAKYTFMTQTNPSLVLKKKDSTVQCSQQTTTIKTGVSGSIPVGIAVARQRYTQSSSSTDIQRHRETTSTVSMPEVIHQSPMQTMVLSYNDCSMTTGTTARWPQSGGCNVPQNTIGSQWSFQNTTLRAPALEQQPVQPVGYQLVQDQSGQFFLLPQNSITGLMTMPYDYCKSETQNHQPNQGYTLIQQQPQQQMATLSPIINHHPQYTSIASSGSFLIQQVSSSTPPALINTHHQLADNNTHQQPLIQLASPENQMIIFNQQQSAIVAQPMISHLQPAHSGLTIATQMQTGCQNQINDIQTVSESVTVQTKLVQQSITEKSTISSHTEENVSISLDFCNTTISESEKDLKQDHSTPDQPLESDEIVSHDASNQTDIQTEDDSYHPLAEENKEIHFTESTQECKDNNQSLTDDTNQSTVMSIAENSETPDITGLELLLNSIEQFEKQNSNKRLDNNYQEIKINKEEPEITQPVDTNANTIEEPEEKGINKIGLLLMAEEYLETEKSCETSKLDNNQHSYLNIKLPEEQIKVINENHQISITPEVTSFKDIALKVYSKKSSNESGYNSQSVEKSQVEMKLDKPKKKIEYSSSKVLKRKGSDSSLSSSGQVKRGPGRPKKVLKVDSDNNNSNVDHNITEKKLKLDFSSKSKHKISNSSSSDLSPPVLEPWSPLSPTKDSTRTPPTLSPISSAKLSDVQKSSDDEKLYEKKMTKKYSTSSTLTSEDEFRPPLKKRKVGRPRKYPSPFDEAIQKHQLQNQKKDKPISLSSNLISNIATIKTTQVETSSSGQYKIKPKLKAEVKIKHWNVDDEDDEIKDQDDILIPTEYVCKKRRIADALHRMSPCTVIKPAVIPKKRKFSNISLESIDSLDNNVSFPKKDTLFSSVPIKCQKPEPEISLEQSNQEQDSSTKVELAERQCTPVSPSRPDVEITTVNDDYERRRLKKKHKHRKHKHSHDESRTKHKHKHHKKHHKKHKRHRDSEPELSVADPPTLSPQTIVEEAIDDDDDDDDDDEKSKDNDSSEVESSDVPTFLSDQQIWKWSGDSYKRPGRNGNKKIFYKSISRGDETISIGDCAVFLSSGRPDRPFIGKVDCMWETNLEKMEVKVFWFYHPEETATDFAGDLPYPGALFKSPHNDVNDVQSIMNSCQVVSFQEFKTVIEKEPERLEAIYDNNDLFYLAGDYEPVMKTINFSDGVVVAKKQ</sequence>
<dbReference type="Gene3D" id="2.30.30.490">
    <property type="match status" value="1"/>
</dbReference>
<feature type="region of interest" description="Disordered" evidence="1">
    <location>
        <begin position="61"/>
        <end position="86"/>
    </location>
</feature>
<feature type="region of interest" description="Disordered" evidence="1">
    <location>
        <begin position="759"/>
        <end position="854"/>
    </location>
</feature>
<feature type="compositionally biased region" description="Basic residues" evidence="1">
    <location>
        <begin position="1047"/>
        <end position="1060"/>
    </location>
</feature>
<organism evidence="3 4">
    <name type="scientific">Cinara cedri</name>
    <dbReference type="NCBI Taxonomy" id="506608"/>
    <lineage>
        <taxon>Eukaryota</taxon>
        <taxon>Metazoa</taxon>
        <taxon>Ecdysozoa</taxon>
        <taxon>Arthropoda</taxon>
        <taxon>Hexapoda</taxon>
        <taxon>Insecta</taxon>
        <taxon>Pterygota</taxon>
        <taxon>Neoptera</taxon>
        <taxon>Paraneoptera</taxon>
        <taxon>Hemiptera</taxon>
        <taxon>Sternorrhyncha</taxon>
        <taxon>Aphidomorpha</taxon>
        <taxon>Aphidoidea</taxon>
        <taxon>Aphididae</taxon>
        <taxon>Lachninae</taxon>
        <taxon>Cinara</taxon>
    </lineage>
</organism>
<dbReference type="PROSITE" id="PS51038">
    <property type="entry name" value="BAH"/>
    <property type="match status" value="1"/>
</dbReference>